<dbReference type="EMBL" id="CABFNS010000720">
    <property type="protein sequence ID" value="VUC24561.1"/>
    <property type="molecule type" value="Genomic_DNA"/>
</dbReference>
<protein>
    <submittedName>
        <fullName evidence="1">Uncharacterized protein</fullName>
    </submittedName>
</protein>
<comment type="caution">
    <text evidence="1">The sequence shown here is derived from an EMBL/GenBank/DDBJ whole genome shotgun (WGS) entry which is preliminary data.</text>
</comment>
<dbReference type="Proteomes" id="UP000766486">
    <property type="component" value="Unassembled WGS sequence"/>
</dbReference>
<gene>
    <name evidence="1" type="ORF">CLO192961_LOCUS143218</name>
</gene>
<name>A0ABY6U0N5_BIOOC</name>
<proteinExistence type="predicted"/>
<evidence type="ECO:0000313" key="2">
    <source>
        <dbReference type="Proteomes" id="UP000766486"/>
    </source>
</evidence>
<sequence length="60" mass="7151">MNVNFKSPHGMSIYHRQYNFMVMMRTQPRSLPLPFKGEPKYGANIYYGRLYTMLSIMTEI</sequence>
<organism evidence="1 2">
    <name type="scientific">Bionectria ochroleuca</name>
    <name type="common">Gliocladium roseum</name>
    <dbReference type="NCBI Taxonomy" id="29856"/>
    <lineage>
        <taxon>Eukaryota</taxon>
        <taxon>Fungi</taxon>
        <taxon>Dikarya</taxon>
        <taxon>Ascomycota</taxon>
        <taxon>Pezizomycotina</taxon>
        <taxon>Sordariomycetes</taxon>
        <taxon>Hypocreomycetidae</taxon>
        <taxon>Hypocreales</taxon>
        <taxon>Bionectriaceae</taxon>
        <taxon>Clonostachys</taxon>
    </lineage>
</organism>
<keyword evidence="2" id="KW-1185">Reference proteome</keyword>
<reference evidence="1 2" key="1">
    <citation type="submission" date="2019-06" db="EMBL/GenBank/DDBJ databases">
        <authorList>
            <person name="Broberg M."/>
        </authorList>
    </citation>
    <scope>NUCLEOTIDE SEQUENCE [LARGE SCALE GENOMIC DNA]</scope>
</reference>
<evidence type="ECO:0000313" key="1">
    <source>
        <dbReference type="EMBL" id="VUC24561.1"/>
    </source>
</evidence>
<accession>A0ABY6U0N5</accession>